<feature type="domain" description="VOC" evidence="3">
    <location>
        <begin position="173"/>
        <end position="305"/>
    </location>
</feature>
<dbReference type="PANTHER" id="PTHR43048:SF3">
    <property type="entry name" value="METHYLMALONYL-COA EPIMERASE, MITOCHONDRIAL"/>
    <property type="match status" value="1"/>
</dbReference>
<comment type="caution">
    <text evidence="4">The sequence shown here is derived from an EMBL/GenBank/DDBJ whole genome shotgun (WGS) entry which is preliminary data.</text>
</comment>
<keyword evidence="5" id="KW-1185">Reference proteome</keyword>
<evidence type="ECO:0000313" key="5">
    <source>
        <dbReference type="Proteomes" id="UP001149954"/>
    </source>
</evidence>
<evidence type="ECO:0000256" key="2">
    <source>
        <dbReference type="SAM" id="MobiDB-lite"/>
    </source>
</evidence>
<proteinExistence type="predicted"/>
<dbReference type="EMBL" id="JAPWDS010000003">
    <property type="protein sequence ID" value="KAJ5502822.1"/>
    <property type="molecule type" value="Genomic_DNA"/>
</dbReference>
<dbReference type="InterPro" id="IPR004360">
    <property type="entry name" value="Glyas_Fos-R_dOase_dom"/>
</dbReference>
<gene>
    <name evidence="4" type="ORF">N7463_005696</name>
</gene>
<keyword evidence="1" id="KW-0479">Metal-binding</keyword>
<dbReference type="GO" id="GO:0046491">
    <property type="term" value="P:L-methylmalonyl-CoA metabolic process"/>
    <property type="evidence" value="ECO:0007669"/>
    <property type="project" value="TreeGrafter"/>
</dbReference>
<protein>
    <recommendedName>
        <fullName evidence="3">VOC domain-containing protein</fullName>
    </recommendedName>
</protein>
<dbReference type="Proteomes" id="UP001149954">
    <property type="component" value="Unassembled WGS sequence"/>
</dbReference>
<dbReference type="GO" id="GO:0004493">
    <property type="term" value="F:methylmalonyl-CoA epimerase activity"/>
    <property type="evidence" value="ECO:0007669"/>
    <property type="project" value="TreeGrafter"/>
</dbReference>
<name>A0A9X0C5G7_9EURO</name>
<feature type="region of interest" description="Disordered" evidence="2">
    <location>
        <begin position="138"/>
        <end position="169"/>
    </location>
</feature>
<dbReference type="PROSITE" id="PS51819">
    <property type="entry name" value="VOC"/>
    <property type="match status" value="1"/>
</dbReference>
<dbReference type="GO" id="GO:0046872">
    <property type="term" value="F:metal ion binding"/>
    <property type="evidence" value="ECO:0007669"/>
    <property type="project" value="UniProtKB-KW"/>
</dbReference>
<evidence type="ECO:0000259" key="3">
    <source>
        <dbReference type="PROSITE" id="PS51819"/>
    </source>
</evidence>
<dbReference type="Gene3D" id="3.10.180.10">
    <property type="entry name" value="2,3-Dihydroxybiphenyl 1,2-Dioxygenase, domain 1"/>
    <property type="match status" value="2"/>
</dbReference>
<dbReference type="GO" id="GO:0005739">
    <property type="term" value="C:mitochondrion"/>
    <property type="evidence" value="ECO:0007669"/>
    <property type="project" value="TreeGrafter"/>
</dbReference>
<organism evidence="4 5">
    <name type="scientific">Penicillium fimorum</name>
    <dbReference type="NCBI Taxonomy" id="1882269"/>
    <lineage>
        <taxon>Eukaryota</taxon>
        <taxon>Fungi</taxon>
        <taxon>Dikarya</taxon>
        <taxon>Ascomycota</taxon>
        <taxon>Pezizomycotina</taxon>
        <taxon>Eurotiomycetes</taxon>
        <taxon>Eurotiomycetidae</taxon>
        <taxon>Eurotiales</taxon>
        <taxon>Aspergillaceae</taxon>
        <taxon>Penicillium</taxon>
    </lineage>
</organism>
<reference evidence="4" key="2">
    <citation type="journal article" date="2023" name="IMA Fungus">
        <title>Comparative genomic study of the Penicillium genus elucidates a diverse pangenome and 15 lateral gene transfer events.</title>
        <authorList>
            <person name="Petersen C."/>
            <person name="Sorensen T."/>
            <person name="Nielsen M.R."/>
            <person name="Sondergaard T.E."/>
            <person name="Sorensen J.L."/>
            <person name="Fitzpatrick D.A."/>
            <person name="Frisvad J.C."/>
            <person name="Nielsen K.L."/>
        </authorList>
    </citation>
    <scope>NUCLEOTIDE SEQUENCE</scope>
    <source>
        <strain evidence="4">IBT 29495</strain>
    </source>
</reference>
<reference evidence="4" key="1">
    <citation type="submission" date="2022-12" db="EMBL/GenBank/DDBJ databases">
        <authorList>
            <person name="Petersen C."/>
        </authorList>
    </citation>
    <scope>NUCLEOTIDE SEQUENCE</scope>
    <source>
        <strain evidence="4">IBT 29495</strain>
    </source>
</reference>
<dbReference type="InterPro" id="IPR051785">
    <property type="entry name" value="MMCE/EMCE_epimerase"/>
</dbReference>
<dbReference type="PANTHER" id="PTHR43048">
    <property type="entry name" value="METHYLMALONYL-COA EPIMERASE"/>
    <property type="match status" value="1"/>
</dbReference>
<evidence type="ECO:0000256" key="1">
    <source>
        <dbReference type="ARBA" id="ARBA00022723"/>
    </source>
</evidence>
<dbReference type="AlphaFoldDB" id="A0A9X0C5G7"/>
<dbReference type="InterPro" id="IPR037523">
    <property type="entry name" value="VOC_core"/>
</dbReference>
<dbReference type="OrthoDB" id="3360610at2759"/>
<sequence length="334" mass="37239">MPSQKSNPNRVHITRPAYVSYGHPDLDEASAFALDFGLIEVDRTESPVETRFYRGYGDQPLVYVVTKTELPVFLGATYEVESALDLDRALLVPGAVKREIMDSQPGGGERVSISGPDGVPFHLIYGQSLVNRQEPPLQFEPLNYPADGDGNETRKPRRGKGQRPQLGPAPVHKLGHCGYRVTDVGAAVDFYTTYFNFAQSDTLANPVKPGEQLFVFLHIDKGEIYSDHHSFFITTVDEPDGSHHPAGAHHAAFEVHDFDVQFVSHDFLVNAGYKPFWGVGRHVLGSQIFDYWYDKSGFVLEHYADGDIVNKDTQFVELTVKDNLSIWGPDMPAM</sequence>
<evidence type="ECO:0000313" key="4">
    <source>
        <dbReference type="EMBL" id="KAJ5502822.1"/>
    </source>
</evidence>
<dbReference type="Pfam" id="PF00903">
    <property type="entry name" value="Glyoxalase"/>
    <property type="match status" value="1"/>
</dbReference>
<dbReference type="SUPFAM" id="SSF54593">
    <property type="entry name" value="Glyoxalase/Bleomycin resistance protein/Dihydroxybiphenyl dioxygenase"/>
    <property type="match status" value="1"/>
</dbReference>
<dbReference type="InterPro" id="IPR029068">
    <property type="entry name" value="Glyas_Bleomycin-R_OHBP_Dase"/>
</dbReference>
<accession>A0A9X0C5G7</accession>